<evidence type="ECO:0000256" key="8">
    <source>
        <dbReference type="ARBA" id="ARBA00023136"/>
    </source>
</evidence>
<organism evidence="12 13">
    <name type="scientific">Stephania cephalantha</name>
    <dbReference type="NCBI Taxonomy" id="152367"/>
    <lineage>
        <taxon>Eukaryota</taxon>
        <taxon>Viridiplantae</taxon>
        <taxon>Streptophyta</taxon>
        <taxon>Embryophyta</taxon>
        <taxon>Tracheophyta</taxon>
        <taxon>Spermatophyta</taxon>
        <taxon>Magnoliopsida</taxon>
        <taxon>Ranunculales</taxon>
        <taxon>Menispermaceae</taxon>
        <taxon>Menispermoideae</taxon>
        <taxon>Cissampelideae</taxon>
        <taxon>Stephania</taxon>
    </lineage>
</organism>
<evidence type="ECO:0000256" key="10">
    <source>
        <dbReference type="SAM" id="Phobius"/>
    </source>
</evidence>
<feature type="transmembrane region" description="Helical" evidence="10">
    <location>
        <begin position="131"/>
        <end position="153"/>
    </location>
</feature>
<evidence type="ECO:0000256" key="5">
    <source>
        <dbReference type="ARBA" id="ARBA00022958"/>
    </source>
</evidence>
<keyword evidence="2" id="KW-0813">Transport</keyword>
<evidence type="ECO:0000256" key="1">
    <source>
        <dbReference type="ARBA" id="ARBA00004141"/>
    </source>
</evidence>
<dbReference type="Pfam" id="PF00999">
    <property type="entry name" value="Na_H_Exchanger"/>
    <property type="match status" value="1"/>
</dbReference>
<dbReference type="GO" id="GO:0015297">
    <property type="term" value="F:antiporter activity"/>
    <property type="evidence" value="ECO:0007669"/>
    <property type="project" value="InterPro"/>
</dbReference>
<comment type="subcellular location">
    <subcellularLocation>
        <location evidence="1">Membrane</location>
        <topology evidence="1">Multi-pass membrane protein</topology>
    </subcellularLocation>
</comment>
<keyword evidence="4 10" id="KW-0812">Transmembrane</keyword>
<dbReference type="GO" id="GO:0006885">
    <property type="term" value="P:regulation of pH"/>
    <property type="evidence" value="ECO:0007669"/>
    <property type="project" value="TreeGrafter"/>
</dbReference>
<dbReference type="EMBL" id="JBBNAG010000005">
    <property type="protein sequence ID" value="KAK9133940.1"/>
    <property type="molecule type" value="Genomic_DNA"/>
</dbReference>
<keyword evidence="7" id="KW-0406">Ion transport</keyword>
<evidence type="ECO:0000256" key="9">
    <source>
        <dbReference type="ARBA" id="ARBA00038341"/>
    </source>
</evidence>
<evidence type="ECO:0000313" key="13">
    <source>
        <dbReference type="Proteomes" id="UP001419268"/>
    </source>
</evidence>
<evidence type="ECO:0000313" key="12">
    <source>
        <dbReference type="EMBL" id="KAK9133940.1"/>
    </source>
</evidence>
<sequence length="187" mass="20495">MDIGHFTSRNTTYVCKKLNSVNSKGVFVGDEPVDFFTPVLLLQLVLICIFTRSLHYCLRPLGQPTVVSYLLTGIILGPSVLGQSLPFRNHVFPYSGESILRMLSLLGLMFFLFIAGVKTDPTLVKKYGRKAAAIGISAFVVPLAFSTAISFVIKQFVEIGPSLEKSLPLVAASQSMTGLSRYRLPPH</sequence>
<dbReference type="PANTHER" id="PTHR32468">
    <property type="entry name" value="CATION/H + ANTIPORTER"/>
    <property type="match status" value="1"/>
</dbReference>
<dbReference type="GO" id="GO:0006813">
    <property type="term" value="P:potassium ion transport"/>
    <property type="evidence" value="ECO:0007669"/>
    <property type="project" value="UniProtKB-KW"/>
</dbReference>
<protein>
    <recommendedName>
        <fullName evidence="11">Cation/H+ exchanger transmembrane domain-containing protein</fullName>
    </recommendedName>
</protein>
<comment type="similarity">
    <text evidence="9">Belongs to the monovalent cation:proton antiporter 2 (CPA2) transporter (TC 2.A.37) family. CHX (TC 2.A.37.4) subfamily.</text>
</comment>
<accession>A0AAP0JHW6</accession>
<keyword evidence="6 10" id="KW-1133">Transmembrane helix</keyword>
<keyword evidence="13" id="KW-1185">Reference proteome</keyword>
<dbReference type="GO" id="GO:0012505">
    <property type="term" value="C:endomembrane system"/>
    <property type="evidence" value="ECO:0007669"/>
    <property type="project" value="TreeGrafter"/>
</dbReference>
<evidence type="ECO:0000259" key="11">
    <source>
        <dbReference type="Pfam" id="PF00999"/>
    </source>
</evidence>
<feature type="transmembrane region" description="Helical" evidence="10">
    <location>
        <begin position="35"/>
        <end position="54"/>
    </location>
</feature>
<gene>
    <name evidence="12" type="ORF">Scep_013468</name>
</gene>
<dbReference type="InterPro" id="IPR050794">
    <property type="entry name" value="CPA2_transporter"/>
</dbReference>
<dbReference type="PANTHER" id="PTHR32468:SF66">
    <property type="entry name" value="CATION_H+ EXCHANGER DOMAIN-CONTAINING PROTEIN"/>
    <property type="match status" value="1"/>
</dbReference>
<comment type="caution">
    <text evidence="12">The sequence shown here is derived from an EMBL/GenBank/DDBJ whole genome shotgun (WGS) entry which is preliminary data.</text>
</comment>
<feature type="transmembrane region" description="Helical" evidence="10">
    <location>
        <begin position="66"/>
        <end position="87"/>
    </location>
</feature>
<dbReference type="Proteomes" id="UP001419268">
    <property type="component" value="Unassembled WGS sequence"/>
</dbReference>
<dbReference type="InterPro" id="IPR038770">
    <property type="entry name" value="Na+/solute_symporter_sf"/>
</dbReference>
<reference evidence="12 13" key="1">
    <citation type="submission" date="2024-01" db="EMBL/GenBank/DDBJ databases">
        <title>Genome assemblies of Stephania.</title>
        <authorList>
            <person name="Yang L."/>
        </authorList>
    </citation>
    <scope>NUCLEOTIDE SEQUENCE [LARGE SCALE GENOMIC DNA]</scope>
    <source>
        <strain evidence="12">JXDWG</strain>
        <tissue evidence="12">Leaf</tissue>
    </source>
</reference>
<evidence type="ECO:0000256" key="6">
    <source>
        <dbReference type="ARBA" id="ARBA00022989"/>
    </source>
</evidence>
<dbReference type="InterPro" id="IPR006153">
    <property type="entry name" value="Cation/H_exchanger_TM"/>
</dbReference>
<name>A0AAP0JHW6_9MAGN</name>
<dbReference type="GO" id="GO:1902600">
    <property type="term" value="P:proton transmembrane transport"/>
    <property type="evidence" value="ECO:0007669"/>
    <property type="project" value="InterPro"/>
</dbReference>
<evidence type="ECO:0000256" key="3">
    <source>
        <dbReference type="ARBA" id="ARBA00022538"/>
    </source>
</evidence>
<dbReference type="GO" id="GO:0016020">
    <property type="term" value="C:membrane"/>
    <property type="evidence" value="ECO:0007669"/>
    <property type="project" value="UniProtKB-SubCell"/>
</dbReference>
<keyword evidence="5" id="KW-0630">Potassium</keyword>
<evidence type="ECO:0000256" key="4">
    <source>
        <dbReference type="ARBA" id="ARBA00022692"/>
    </source>
</evidence>
<evidence type="ECO:0000256" key="7">
    <source>
        <dbReference type="ARBA" id="ARBA00023065"/>
    </source>
</evidence>
<feature type="transmembrane region" description="Helical" evidence="10">
    <location>
        <begin position="99"/>
        <end position="119"/>
    </location>
</feature>
<dbReference type="Gene3D" id="1.20.1530.20">
    <property type="match status" value="1"/>
</dbReference>
<dbReference type="AlphaFoldDB" id="A0AAP0JHW6"/>
<proteinExistence type="inferred from homology"/>
<keyword evidence="3" id="KW-0633">Potassium transport</keyword>
<keyword evidence="8 10" id="KW-0472">Membrane</keyword>
<feature type="domain" description="Cation/H+ exchanger transmembrane" evidence="11">
    <location>
        <begin position="52"/>
        <end position="156"/>
    </location>
</feature>
<evidence type="ECO:0000256" key="2">
    <source>
        <dbReference type="ARBA" id="ARBA00022448"/>
    </source>
</evidence>